<evidence type="ECO:0000313" key="2">
    <source>
        <dbReference type="EMBL" id="CBW73619.1"/>
    </source>
</evidence>
<organism evidence="2 3">
    <name type="scientific">Mycetohabitans rhizoxinica (strain DSM 19002 / CIP 109453 / HKI 454)</name>
    <name type="common">Paraburkholderia rhizoxinica</name>
    <dbReference type="NCBI Taxonomy" id="882378"/>
    <lineage>
        <taxon>Bacteria</taxon>
        <taxon>Pseudomonadati</taxon>
        <taxon>Pseudomonadota</taxon>
        <taxon>Betaproteobacteria</taxon>
        <taxon>Burkholderiales</taxon>
        <taxon>Burkholderiaceae</taxon>
        <taxon>Mycetohabitans</taxon>
    </lineage>
</organism>
<evidence type="ECO:0000256" key="1">
    <source>
        <dbReference type="SAM" id="Phobius"/>
    </source>
</evidence>
<reference evidence="2 3" key="1">
    <citation type="journal article" date="2011" name="J. Bacteriol.">
        <title>Complete genome sequence of Burkholderia rhizoxinica, an endosymbiont of Rhizopus microsporus.</title>
        <authorList>
            <person name="Lackner G."/>
            <person name="Moebius N."/>
            <person name="Partida-Martinez L."/>
            <person name="Hertweck C."/>
        </authorList>
    </citation>
    <scope>NUCLEOTIDE SEQUENCE [LARGE SCALE GENOMIC DNA]</scope>
    <source>
        <strain evidence="3">DSM 19002 / CIP 109453 / HKI 454</strain>
    </source>
</reference>
<dbReference type="AlphaFoldDB" id="E5AKE7"/>
<dbReference type="eggNOG" id="COG2814">
    <property type="taxonomic scope" value="Bacteria"/>
</dbReference>
<protein>
    <submittedName>
        <fullName evidence="2">Multidrug resistance protein B</fullName>
    </submittedName>
</protein>
<dbReference type="RefSeq" id="WP_013433857.1">
    <property type="nucleotide sequence ID" value="NC_014722.1"/>
</dbReference>
<name>E5AKE7_MYCRK</name>
<accession>E5AKE7</accession>
<dbReference type="Proteomes" id="UP000007437">
    <property type="component" value="Chromosome"/>
</dbReference>
<dbReference type="EMBL" id="FR687359">
    <property type="protein sequence ID" value="CBW73619.1"/>
    <property type="molecule type" value="Genomic_DNA"/>
</dbReference>
<dbReference type="HOGENOM" id="CLU_3150489_0_0_4"/>
<gene>
    <name evidence="2" type="ordered locus">RBRH_00770</name>
</gene>
<dbReference type="KEGG" id="brh:RBRH_00770"/>
<keyword evidence="1" id="KW-0812">Transmembrane</keyword>
<keyword evidence="1" id="KW-0472">Membrane</keyword>
<evidence type="ECO:0000313" key="3">
    <source>
        <dbReference type="Proteomes" id="UP000007437"/>
    </source>
</evidence>
<dbReference type="STRING" id="882378.RBRH_00770"/>
<feature type="transmembrane region" description="Helical" evidence="1">
    <location>
        <begin position="18"/>
        <end position="35"/>
    </location>
</feature>
<proteinExistence type="predicted"/>
<keyword evidence="1" id="KW-1133">Transmembrane helix</keyword>
<sequence length="48" mass="5517">MLNQIVTQQRMMMAANDFFRLSCLAFIVLASLVWITKPRRGIGLAPRH</sequence>